<evidence type="ECO:0000313" key="1">
    <source>
        <dbReference type="EMBL" id="QHS83816.1"/>
    </source>
</evidence>
<accession>A0A6C0AW75</accession>
<organism evidence="1">
    <name type="scientific">viral metagenome</name>
    <dbReference type="NCBI Taxonomy" id="1070528"/>
    <lineage>
        <taxon>unclassified sequences</taxon>
        <taxon>metagenomes</taxon>
        <taxon>organismal metagenomes</taxon>
    </lineage>
</organism>
<dbReference type="AlphaFoldDB" id="A0A6C0AW75"/>
<protein>
    <submittedName>
        <fullName evidence="1">Uncharacterized protein</fullName>
    </submittedName>
</protein>
<dbReference type="EMBL" id="MN738765">
    <property type="protein sequence ID" value="QHS83816.1"/>
    <property type="molecule type" value="Genomic_DNA"/>
</dbReference>
<name>A0A6C0AW75_9ZZZZ</name>
<reference evidence="1" key="1">
    <citation type="journal article" date="2020" name="Nature">
        <title>Giant virus diversity and host interactions through global metagenomics.</title>
        <authorList>
            <person name="Schulz F."/>
            <person name="Roux S."/>
            <person name="Paez-Espino D."/>
            <person name="Jungbluth S."/>
            <person name="Walsh D.A."/>
            <person name="Denef V.J."/>
            <person name="McMahon K.D."/>
            <person name="Konstantinidis K.T."/>
            <person name="Eloe-Fadrosh E.A."/>
            <person name="Kyrpides N.C."/>
            <person name="Woyke T."/>
        </authorList>
    </citation>
    <scope>NUCLEOTIDE SEQUENCE</scope>
    <source>
        <strain evidence="1">GVMAG-S-ERX555961-36</strain>
    </source>
</reference>
<proteinExistence type="predicted"/>
<sequence length="87" mass="10064">MKCSSCSNSLESREIYFCLDKSYCKHCSPWRESYVSIIPRNIPKSDSSFDFKDILKSHENFKQPKNIILKGVATIVIYFCIRLSSST</sequence>